<evidence type="ECO:0000256" key="6">
    <source>
        <dbReference type="ARBA" id="ARBA00022989"/>
    </source>
</evidence>
<comment type="subcellular location">
    <subcellularLocation>
        <location evidence="1">Cell membrane</location>
        <topology evidence="1">Multi-pass membrane protein</topology>
    </subcellularLocation>
</comment>
<proteinExistence type="predicted"/>
<evidence type="ECO:0000256" key="7">
    <source>
        <dbReference type="ARBA" id="ARBA00023136"/>
    </source>
</evidence>
<name>A0ABQ1K4Q8_9FLAO</name>
<keyword evidence="10" id="KW-1185">Reference proteome</keyword>
<feature type="transmembrane region" description="Helical" evidence="8">
    <location>
        <begin position="165"/>
        <end position="192"/>
    </location>
</feature>
<sequence length="442" mass="51605">MTFKNISNYISERPITTIILFGIIVRLLLLSFYCHVTIFPDSDDYIHASQQILKMDLSDYNGVRTLGYPAFISLTNSHLPLTIFLQFVIGIITSVYVYKIMLLLNFRKGIALPVTLLLSSFIHSLFYETNILTETLTLLFVTLVFYNLCKIFFHDSKSWKQFLILGLLLGYLAFIKPFYMFLPLLIYGLYTITNFKIGRIIDRMAIIFVFPILAFLASSYINYQNTGRFVCTTIYGVYASQICTYFAEKAPDEYSETRELYIKCREEIVENDGDIAMTGWRVRYKMEEQTGLNLIEISEKLNEFSKATVKENPIEYGKQVLRAWLGFWGTNIYWNYDDFNFKYTNKVFLSIWYIESAILKILKLLFVLIIPYHIFLYIKNRKTTPEFIIVMIVFAASVAQAMSTFGENSRFIFPFESILIISLLLTFKPLIERIIKQPLLKT</sequence>
<feature type="transmembrane region" description="Helical" evidence="8">
    <location>
        <begin position="411"/>
        <end position="431"/>
    </location>
</feature>
<reference evidence="10" key="1">
    <citation type="journal article" date="2019" name="Int. J. Syst. Evol. Microbiol.">
        <title>The Global Catalogue of Microorganisms (GCM) 10K type strain sequencing project: providing services to taxonomists for standard genome sequencing and annotation.</title>
        <authorList>
            <consortium name="The Broad Institute Genomics Platform"/>
            <consortium name="The Broad Institute Genome Sequencing Center for Infectious Disease"/>
            <person name="Wu L."/>
            <person name="Ma J."/>
        </authorList>
    </citation>
    <scope>NUCLEOTIDE SEQUENCE [LARGE SCALE GENOMIC DNA]</scope>
    <source>
        <strain evidence="10">CGMCC 1.15461</strain>
    </source>
</reference>
<feature type="transmembrane region" description="Helical" evidence="8">
    <location>
        <begin position="79"/>
        <end position="98"/>
    </location>
</feature>
<accession>A0ABQ1K4Q8</accession>
<gene>
    <name evidence="9" type="ORF">GCM10007424_28260</name>
</gene>
<evidence type="ECO:0008006" key="11">
    <source>
        <dbReference type="Google" id="ProtNLM"/>
    </source>
</evidence>
<evidence type="ECO:0000256" key="1">
    <source>
        <dbReference type="ARBA" id="ARBA00004651"/>
    </source>
</evidence>
<comment type="caution">
    <text evidence="9">The sequence shown here is derived from an EMBL/GenBank/DDBJ whole genome shotgun (WGS) entry which is preliminary data.</text>
</comment>
<feature type="transmembrane region" description="Helical" evidence="8">
    <location>
        <begin position="135"/>
        <end position="153"/>
    </location>
</feature>
<feature type="transmembrane region" description="Helical" evidence="8">
    <location>
        <begin position="110"/>
        <end position="129"/>
    </location>
</feature>
<dbReference type="PANTHER" id="PTHR33908">
    <property type="entry name" value="MANNOSYLTRANSFERASE YKCB-RELATED"/>
    <property type="match status" value="1"/>
</dbReference>
<keyword evidence="5 8" id="KW-0812">Transmembrane</keyword>
<organism evidence="9 10">
    <name type="scientific">Flavobacterium suaedae</name>
    <dbReference type="NCBI Taxonomy" id="1767027"/>
    <lineage>
        <taxon>Bacteria</taxon>
        <taxon>Pseudomonadati</taxon>
        <taxon>Bacteroidota</taxon>
        <taxon>Flavobacteriia</taxon>
        <taxon>Flavobacteriales</taxon>
        <taxon>Flavobacteriaceae</taxon>
        <taxon>Flavobacterium</taxon>
    </lineage>
</organism>
<feature type="transmembrane region" description="Helical" evidence="8">
    <location>
        <begin position="204"/>
        <end position="223"/>
    </location>
</feature>
<feature type="transmembrane region" description="Helical" evidence="8">
    <location>
        <begin position="351"/>
        <end position="375"/>
    </location>
</feature>
<keyword evidence="6 8" id="KW-1133">Transmembrane helix</keyword>
<keyword evidence="3" id="KW-0328">Glycosyltransferase</keyword>
<evidence type="ECO:0000256" key="2">
    <source>
        <dbReference type="ARBA" id="ARBA00022475"/>
    </source>
</evidence>
<feature type="transmembrane region" description="Helical" evidence="8">
    <location>
        <begin position="18"/>
        <end position="39"/>
    </location>
</feature>
<evidence type="ECO:0000313" key="10">
    <source>
        <dbReference type="Proteomes" id="UP000615760"/>
    </source>
</evidence>
<protein>
    <recommendedName>
        <fullName evidence="11">Glycosyltransferase RgtA/B/C/D-like domain-containing protein</fullName>
    </recommendedName>
</protein>
<dbReference type="PANTHER" id="PTHR33908:SF11">
    <property type="entry name" value="MEMBRANE PROTEIN"/>
    <property type="match status" value="1"/>
</dbReference>
<keyword evidence="2" id="KW-1003">Cell membrane</keyword>
<dbReference type="RefSeq" id="WP_188621973.1">
    <property type="nucleotide sequence ID" value="NZ_BMJE01000009.1"/>
</dbReference>
<dbReference type="InterPro" id="IPR050297">
    <property type="entry name" value="LipidA_mod_glycosyltrf_83"/>
</dbReference>
<evidence type="ECO:0000313" key="9">
    <source>
        <dbReference type="EMBL" id="GGB86529.1"/>
    </source>
</evidence>
<feature type="transmembrane region" description="Helical" evidence="8">
    <location>
        <begin position="387"/>
        <end position="405"/>
    </location>
</feature>
<evidence type="ECO:0000256" key="5">
    <source>
        <dbReference type="ARBA" id="ARBA00022692"/>
    </source>
</evidence>
<dbReference type="EMBL" id="BMJE01000009">
    <property type="protein sequence ID" value="GGB86529.1"/>
    <property type="molecule type" value="Genomic_DNA"/>
</dbReference>
<evidence type="ECO:0000256" key="4">
    <source>
        <dbReference type="ARBA" id="ARBA00022679"/>
    </source>
</evidence>
<keyword evidence="4" id="KW-0808">Transferase</keyword>
<evidence type="ECO:0000256" key="3">
    <source>
        <dbReference type="ARBA" id="ARBA00022676"/>
    </source>
</evidence>
<keyword evidence="7 8" id="KW-0472">Membrane</keyword>
<evidence type="ECO:0000256" key="8">
    <source>
        <dbReference type="SAM" id="Phobius"/>
    </source>
</evidence>
<dbReference type="Proteomes" id="UP000615760">
    <property type="component" value="Unassembled WGS sequence"/>
</dbReference>